<keyword evidence="4 5" id="KW-0472">Membrane</keyword>
<evidence type="ECO:0000259" key="6">
    <source>
        <dbReference type="Pfam" id="PF01699"/>
    </source>
</evidence>
<dbReference type="PANTHER" id="PTHR37958">
    <property type="entry name" value="SODIUM-POTASSIUM/PROTON ANTIPORTER CHAA"/>
    <property type="match status" value="1"/>
</dbReference>
<feature type="transmembrane region" description="Helical" evidence="5">
    <location>
        <begin position="41"/>
        <end position="64"/>
    </location>
</feature>
<feature type="transmembrane region" description="Helical" evidence="5">
    <location>
        <begin position="12"/>
        <end position="29"/>
    </location>
</feature>
<dbReference type="InterPro" id="IPR052946">
    <property type="entry name" value="Alkaline_pH_Ca-Antiporter"/>
</dbReference>
<gene>
    <name evidence="7" type="ORF">H8F01_02475</name>
</gene>
<accession>A0A7G8Q5J1</accession>
<evidence type="ECO:0000256" key="2">
    <source>
        <dbReference type="ARBA" id="ARBA00022692"/>
    </source>
</evidence>
<evidence type="ECO:0000313" key="7">
    <source>
        <dbReference type="EMBL" id="QNK02049.1"/>
    </source>
</evidence>
<dbReference type="GO" id="GO:0015385">
    <property type="term" value="F:sodium:proton antiporter activity"/>
    <property type="evidence" value="ECO:0007669"/>
    <property type="project" value="TreeGrafter"/>
</dbReference>
<feature type="transmembrane region" description="Helical" evidence="5">
    <location>
        <begin position="351"/>
        <end position="369"/>
    </location>
</feature>
<feature type="transmembrane region" description="Helical" evidence="5">
    <location>
        <begin position="262"/>
        <end position="280"/>
    </location>
</feature>
<keyword evidence="2 5" id="KW-0812">Transmembrane</keyword>
<dbReference type="Gene3D" id="1.20.1420.30">
    <property type="entry name" value="NCX, central ion-binding region"/>
    <property type="match status" value="1"/>
</dbReference>
<comment type="subcellular location">
    <subcellularLocation>
        <location evidence="1">Membrane</location>
        <topology evidence="1">Multi-pass membrane protein</topology>
    </subcellularLocation>
</comment>
<feature type="transmembrane region" description="Helical" evidence="5">
    <location>
        <begin position="292"/>
        <end position="313"/>
    </location>
</feature>
<dbReference type="RefSeq" id="WP_187057507.1">
    <property type="nucleotide sequence ID" value="NZ_CP060412.1"/>
</dbReference>
<evidence type="ECO:0000256" key="4">
    <source>
        <dbReference type="ARBA" id="ARBA00023136"/>
    </source>
</evidence>
<protein>
    <submittedName>
        <fullName evidence="7">Calcium:proton antiporter</fullName>
    </submittedName>
</protein>
<dbReference type="Pfam" id="PF01699">
    <property type="entry name" value="Na_Ca_ex"/>
    <property type="match status" value="2"/>
</dbReference>
<dbReference type="PANTHER" id="PTHR37958:SF1">
    <property type="entry name" value="SODIUM-POTASSIUM_PROTON ANTIPORTER CHAA"/>
    <property type="match status" value="1"/>
</dbReference>
<feature type="domain" description="Sodium/calcium exchanger membrane region" evidence="6">
    <location>
        <begin position="43"/>
        <end position="196"/>
    </location>
</feature>
<evidence type="ECO:0000256" key="3">
    <source>
        <dbReference type="ARBA" id="ARBA00022989"/>
    </source>
</evidence>
<evidence type="ECO:0000256" key="5">
    <source>
        <dbReference type="SAM" id="Phobius"/>
    </source>
</evidence>
<dbReference type="EMBL" id="CP060412">
    <property type="protein sequence ID" value="QNK02049.1"/>
    <property type="molecule type" value="Genomic_DNA"/>
</dbReference>
<sequence>MTSGGFPRLLRREWFLAISVATSIAFLLAGPRLLEGLDQPVWLTILFAWLFAVILGSALAVVRHAERLGERLGEPYGTLVLTLSITAIEVISITAIMLHGDNNPTLARDTLFAVTMIVLNGMVGLSLLAGGWRHREQNYNLQGANAYLGVVIPLGILALVMPNFASHGLSVLTFAQEVFLAVICAGLYVAFLGLQTRRHRAYFAADDSSEDEAALVVRGGTARSLLHAALLLAYMVPVVYLAEKLAHPVDYVVETLHKPAALAGLVMAVLVATPEGIGAVRAARGNHMQRSVNIFLGSVLSTIGLTIPAILVISHLTAHPIELGLQHTDLVMFLLTLTVSLVTFSSGHTNVLQGGVHLILFVAYLFYMFQG</sequence>
<feature type="transmembrane region" description="Helical" evidence="5">
    <location>
        <begin position="225"/>
        <end position="242"/>
    </location>
</feature>
<evidence type="ECO:0000313" key="8">
    <source>
        <dbReference type="Proteomes" id="UP000515873"/>
    </source>
</evidence>
<dbReference type="GO" id="GO:0015386">
    <property type="term" value="F:potassium:proton antiporter activity"/>
    <property type="evidence" value="ECO:0007669"/>
    <property type="project" value="TreeGrafter"/>
</dbReference>
<feature type="domain" description="Sodium/calcium exchanger membrane region" evidence="6">
    <location>
        <begin position="228"/>
        <end position="369"/>
    </location>
</feature>
<dbReference type="InterPro" id="IPR004837">
    <property type="entry name" value="NaCa_Exmemb"/>
</dbReference>
<feature type="transmembrane region" description="Helical" evidence="5">
    <location>
        <begin position="110"/>
        <end position="132"/>
    </location>
</feature>
<keyword evidence="8" id="KW-1185">Reference proteome</keyword>
<feature type="transmembrane region" description="Helical" evidence="5">
    <location>
        <begin position="144"/>
        <end position="165"/>
    </location>
</feature>
<dbReference type="AlphaFoldDB" id="A0A7G8Q5J1"/>
<evidence type="ECO:0000256" key="1">
    <source>
        <dbReference type="ARBA" id="ARBA00004141"/>
    </source>
</evidence>
<dbReference type="GO" id="GO:0005886">
    <property type="term" value="C:plasma membrane"/>
    <property type="evidence" value="ECO:0007669"/>
    <property type="project" value="TreeGrafter"/>
</dbReference>
<keyword evidence="3 5" id="KW-1133">Transmembrane helix</keyword>
<feature type="transmembrane region" description="Helical" evidence="5">
    <location>
        <begin position="76"/>
        <end position="98"/>
    </location>
</feature>
<proteinExistence type="predicted"/>
<name>A0A7G8Q5J1_9GAMM</name>
<feature type="transmembrane region" description="Helical" evidence="5">
    <location>
        <begin position="171"/>
        <end position="194"/>
    </location>
</feature>
<organism evidence="7 8">
    <name type="scientific">Dyella telluris</name>
    <dbReference type="NCBI Taxonomy" id="2763498"/>
    <lineage>
        <taxon>Bacteria</taxon>
        <taxon>Pseudomonadati</taxon>
        <taxon>Pseudomonadota</taxon>
        <taxon>Gammaproteobacteria</taxon>
        <taxon>Lysobacterales</taxon>
        <taxon>Rhodanobacteraceae</taxon>
        <taxon>Dyella</taxon>
    </lineage>
</organism>
<dbReference type="KEGG" id="dtl:H8F01_02475"/>
<dbReference type="Proteomes" id="UP000515873">
    <property type="component" value="Chromosome"/>
</dbReference>
<dbReference type="InterPro" id="IPR044880">
    <property type="entry name" value="NCX_ion-bd_dom_sf"/>
</dbReference>
<feature type="transmembrane region" description="Helical" evidence="5">
    <location>
        <begin position="325"/>
        <end position="344"/>
    </location>
</feature>
<reference evidence="7 8" key="1">
    <citation type="submission" date="2020-08" db="EMBL/GenBank/DDBJ databases">
        <title>Dyella sp. G9 isolated from forest soil.</title>
        <authorList>
            <person name="Fu J."/>
            <person name="Qiu L."/>
        </authorList>
    </citation>
    <scope>NUCLEOTIDE SEQUENCE [LARGE SCALE GENOMIC DNA]</scope>
    <source>
        <strain evidence="7 8">G9</strain>
    </source>
</reference>